<reference evidence="9 10" key="1">
    <citation type="submission" date="2025-04" db="UniProtKB">
        <authorList>
            <consortium name="RefSeq"/>
        </authorList>
    </citation>
    <scope>IDENTIFICATION</scope>
</reference>
<evidence type="ECO:0000256" key="4">
    <source>
        <dbReference type="ARBA" id="ARBA00022737"/>
    </source>
</evidence>
<evidence type="ECO:0000313" key="12">
    <source>
        <dbReference type="RefSeq" id="XP_033175861.1"/>
    </source>
</evidence>
<dbReference type="InterPro" id="IPR036322">
    <property type="entry name" value="WD40_repeat_dom_sf"/>
</dbReference>
<keyword evidence="2" id="KW-0963">Cytoplasm</keyword>
<dbReference type="RefSeq" id="XP_033175861.1">
    <property type="nucleotide sequence ID" value="XM_033319970.1"/>
</dbReference>
<dbReference type="FunFam" id="2.130.10.10:FF:000074">
    <property type="entry name" value="Angio-associated migratory cell protein-like protein"/>
    <property type="match status" value="1"/>
</dbReference>
<dbReference type="AlphaFoldDB" id="A0A6P3URF3"/>
<dbReference type="RefSeq" id="XP_024222344.1">
    <property type="nucleotide sequence ID" value="XM_024366576.2"/>
</dbReference>
<feature type="repeat" description="WD" evidence="7">
    <location>
        <begin position="102"/>
        <end position="143"/>
    </location>
</feature>
<accession>A0A6P3URF3</accession>
<dbReference type="Proteomes" id="UP000515180">
    <property type="component" value="Unplaced"/>
</dbReference>
<dbReference type="SUPFAM" id="SSF50978">
    <property type="entry name" value="WD40 repeat-like"/>
    <property type="match status" value="1"/>
</dbReference>
<evidence type="ECO:0000256" key="6">
    <source>
        <dbReference type="ARBA" id="ARBA00072425"/>
    </source>
</evidence>
<dbReference type="RefSeq" id="XP_003488210.1">
    <property type="nucleotide sequence ID" value="XM_003488162.4"/>
</dbReference>
<dbReference type="RefSeq" id="XP_012239239.1">
    <property type="nucleotide sequence ID" value="XM_012383816.3"/>
</dbReference>
<dbReference type="PANTHER" id="PTHR19857:SF8">
    <property type="entry name" value="ANGIO-ASSOCIATED MIGRATORY CELL PROTEIN"/>
    <property type="match status" value="1"/>
</dbReference>
<feature type="repeat" description="WD" evidence="7">
    <location>
        <begin position="378"/>
        <end position="415"/>
    </location>
</feature>
<dbReference type="InterPro" id="IPR051179">
    <property type="entry name" value="WD_repeat_multifunction"/>
</dbReference>
<dbReference type="PROSITE" id="PS50294">
    <property type="entry name" value="WD_REPEATS_REGION"/>
    <property type="match status" value="2"/>
</dbReference>
<evidence type="ECO:0000313" key="8">
    <source>
        <dbReference type="Proteomes" id="UP000515180"/>
    </source>
</evidence>
<dbReference type="KEGG" id="bim:100746655"/>
<keyword evidence="3 7" id="KW-0853">WD repeat</keyword>
<evidence type="ECO:0000313" key="10">
    <source>
        <dbReference type="RefSeq" id="XP_012239239.1"/>
    </source>
</evidence>
<dbReference type="GeneID" id="100746655"/>
<evidence type="ECO:0000256" key="1">
    <source>
        <dbReference type="ARBA" id="ARBA00004496"/>
    </source>
</evidence>
<proteinExistence type="predicted"/>
<dbReference type="InterPro" id="IPR015943">
    <property type="entry name" value="WD40/YVTN_repeat-like_dom_sf"/>
</dbReference>
<dbReference type="PROSITE" id="PS50082">
    <property type="entry name" value="WD_REPEATS_2"/>
    <property type="match status" value="2"/>
</dbReference>
<evidence type="ECO:0000256" key="3">
    <source>
        <dbReference type="ARBA" id="ARBA00022574"/>
    </source>
</evidence>
<evidence type="ECO:0000256" key="5">
    <source>
        <dbReference type="ARBA" id="ARBA00059273"/>
    </source>
</evidence>
<dbReference type="PANTHER" id="PTHR19857">
    <property type="entry name" value="MITOCHONDRIAL DIVISION PROTEIN 1-RELATED"/>
    <property type="match status" value="1"/>
</dbReference>
<keyword evidence="4" id="KW-0677">Repeat</keyword>
<keyword evidence="8" id="KW-1185">Reference proteome</keyword>
<sequence>MHTDTPPSSPDMANQVDDEDMIYIGDVEEVIDAYDTGDIEEEDAMEEDPSEEGDAICVFSSHEIGSVFCGSLNKNGKLATTGGEEDKAYIWDTSSGEIVLDCTGHKDSIIFSAFNHDESYLATGDMSGMIQVWKLADKTKVWDYNMGDATWMMWHTVANILLAGSVDGEIYMWKIPDGDCKVFQGYGCRAETGSIFPDGKRIAVGYEDGVIRILDLKTSSVLSSISSALGHSSTITTIDCHWDNNLILSAAVDGKTIISTSNTGKIVSILQNLNNGEHNTVTNNDQNAVSSEGNRDSNWVETAAFCKDPAFQVAATGTVNGEIFIWDISKQMLRQKIEQESGISKLLWKGNTTLLFSAGLDGILRCFDGKNGQRLRSFVGHMADILDLYISENGEKALTTSDDSTARIFDISSLS</sequence>
<comment type="function">
    <text evidence="5">Plays a role in angiogenesis and cell migration. In smooth muscle cell migration, may act through the RhoA pathway.</text>
</comment>
<dbReference type="InterPro" id="IPR001680">
    <property type="entry name" value="WD40_rpt"/>
</dbReference>
<protein>
    <recommendedName>
        <fullName evidence="6">Angio-associated migratory cell protein</fullName>
    </recommendedName>
</protein>
<evidence type="ECO:0000313" key="11">
    <source>
        <dbReference type="RefSeq" id="XP_024222344.1"/>
    </source>
</evidence>
<dbReference type="Gene3D" id="2.130.10.10">
    <property type="entry name" value="YVTN repeat-like/Quinoprotein amine dehydrogenase"/>
    <property type="match status" value="1"/>
</dbReference>
<dbReference type="Pfam" id="PF00400">
    <property type="entry name" value="WD40"/>
    <property type="match status" value="3"/>
</dbReference>
<comment type="subcellular location">
    <subcellularLocation>
        <location evidence="1">Cytoplasm</location>
    </subcellularLocation>
</comment>
<organism evidence="8 10">
    <name type="scientific">Bombus impatiens</name>
    <name type="common">Bumblebee</name>
    <dbReference type="NCBI Taxonomy" id="132113"/>
    <lineage>
        <taxon>Eukaryota</taxon>
        <taxon>Metazoa</taxon>
        <taxon>Ecdysozoa</taxon>
        <taxon>Arthropoda</taxon>
        <taxon>Hexapoda</taxon>
        <taxon>Insecta</taxon>
        <taxon>Pterygota</taxon>
        <taxon>Neoptera</taxon>
        <taxon>Endopterygota</taxon>
        <taxon>Hymenoptera</taxon>
        <taxon>Apocrita</taxon>
        <taxon>Aculeata</taxon>
        <taxon>Apoidea</taxon>
        <taxon>Anthophila</taxon>
        <taxon>Apidae</taxon>
        <taxon>Bombus</taxon>
        <taxon>Pyrobombus</taxon>
    </lineage>
</organism>
<dbReference type="GO" id="GO:0005737">
    <property type="term" value="C:cytoplasm"/>
    <property type="evidence" value="ECO:0007669"/>
    <property type="project" value="UniProtKB-SubCell"/>
</dbReference>
<name>A0A6P3URF3_BOMIM</name>
<dbReference type="OMA" id="GPDEVMW"/>
<dbReference type="OrthoDB" id="10261640at2759"/>
<evidence type="ECO:0000256" key="2">
    <source>
        <dbReference type="ARBA" id="ARBA00022490"/>
    </source>
</evidence>
<dbReference type="SMART" id="SM00320">
    <property type="entry name" value="WD40"/>
    <property type="match status" value="8"/>
</dbReference>
<gene>
    <name evidence="9 10 11 12" type="primary">LOC100746655</name>
</gene>
<evidence type="ECO:0000256" key="7">
    <source>
        <dbReference type="PROSITE-ProRule" id="PRU00221"/>
    </source>
</evidence>
<evidence type="ECO:0000313" key="9">
    <source>
        <dbReference type="RefSeq" id="XP_003488210.1"/>
    </source>
</evidence>